<reference evidence="6 7" key="1">
    <citation type="submission" date="2018-06" db="EMBL/GenBank/DDBJ databases">
        <title>Genomic Encyclopedia of Archaeal and Bacterial Type Strains, Phase II (KMG-II): from individual species to whole genera.</title>
        <authorList>
            <person name="Goeker M."/>
        </authorList>
    </citation>
    <scope>NUCLEOTIDE SEQUENCE [LARGE SCALE GENOMIC DNA]</scope>
    <source>
        <strain evidence="6 7">DSM 6779</strain>
    </source>
</reference>
<evidence type="ECO:0000313" key="7">
    <source>
        <dbReference type="Proteomes" id="UP000249239"/>
    </source>
</evidence>
<accession>A0A2W7NNI8</accession>
<dbReference type="AlphaFoldDB" id="A0A2W7NNI8"/>
<dbReference type="PANTHER" id="PTHR43191">
    <property type="entry name" value="RRNA METHYLTRANSFERASE 3"/>
    <property type="match status" value="1"/>
</dbReference>
<dbReference type="SUPFAM" id="SSF55315">
    <property type="entry name" value="L30e-like"/>
    <property type="match status" value="1"/>
</dbReference>
<keyword evidence="7" id="KW-1185">Reference proteome</keyword>
<dbReference type="InterPro" id="IPR001537">
    <property type="entry name" value="SpoU_MeTrfase"/>
</dbReference>
<evidence type="ECO:0000256" key="1">
    <source>
        <dbReference type="ARBA" id="ARBA00007228"/>
    </source>
</evidence>
<dbReference type="InterPro" id="IPR029028">
    <property type="entry name" value="Alpha/beta_knot_MTases"/>
</dbReference>
<dbReference type="GO" id="GO:0003723">
    <property type="term" value="F:RNA binding"/>
    <property type="evidence" value="ECO:0007669"/>
    <property type="project" value="InterPro"/>
</dbReference>
<evidence type="ECO:0000256" key="2">
    <source>
        <dbReference type="ARBA" id="ARBA00022603"/>
    </source>
</evidence>
<dbReference type="SUPFAM" id="SSF75217">
    <property type="entry name" value="alpha/beta knot"/>
    <property type="match status" value="1"/>
</dbReference>
<feature type="domain" description="MRM3-like substrate binding" evidence="5">
    <location>
        <begin position="12"/>
        <end position="93"/>
    </location>
</feature>
<comment type="similarity">
    <text evidence="1">Belongs to the class IV-like SAM-binding methyltransferase superfamily. RNA methyltransferase TrmH family.</text>
</comment>
<dbReference type="InterPro" id="IPR029026">
    <property type="entry name" value="tRNA_m1G_MTases_N"/>
</dbReference>
<protein>
    <submittedName>
        <fullName evidence="6">TrmH family RNA methyltransferase</fullName>
    </submittedName>
</protein>
<dbReference type="InterPro" id="IPR053888">
    <property type="entry name" value="MRM3-like_sub_bind"/>
</dbReference>
<evidence type="ECO:0000313" key="6">
    <source>
        <dbReference type="EMBL" id="PZX18154.1"/>
    </source>
</evidence>
<organism evidence="6 7">
    <name type="scientific">Breznakibacter xylanolyticus</name>
    <dbReference type="NCBI Taxonomy" id="990"/>
    <lineage>
        <taxon>Bacteria</taxon>
        <taxon>Pseudomonadati</taxon>
        <taxon>Bacteroidota</taxon>
        <taxon>Bacteroidia</taxon>
        <taxon>Marinilabiliales</taxon>
        <taxon>Marinilabiliaceae</taxon>
        <taxon>Breznakibacter</taxon>
    </lineage>
</organism>
<dbReference type="InterPro" id="IPR029064">
    <property type="entry name" value="Ribosomal_eL30-like_sf"/>
</dbReference>
<evidence type="ECO:0000256" key="3">
    <source>
        <dbReference type="ARBA" id="ARBA00022679"/>
    </source>
</evidence>
<dbReference type="InterPro" id="IPR051259">
    <property type="entry name" value="rRNA_Methyltransferase"/>
</dbReference>
<dbReference type="Gene3D" id="3.30.1330.30">
    <property type="match status" value="1"/>
</dbReference>
<feature type="domain" description="tRNA/rRNA methyltransferase SpoU type" evidence="4">
    <location>
        <begin position="112"/>
        <end position="252"/>
    </location>
</feature>
<evidence type="ECO:0000259" key="4">
    <source>
        <dbReference type="Pfam" id="PF00588"/>
    </source>
</evidence>
<dbReference type="CDD" id="cd18109">
    <property type="entry name" value="SpoU-like_RNA-MTase"/>
    <property type="match status" value="1"/>
</dbReference>
<dbReference type="Gene3D" id="3.40.1280.10">
    <property type="match status" value="1"/>
</dbReference>
<dbReference type="Proteomes" id="UP000249239">
    <property type="component" value="Unassembled WGS sequence"/>
</dbReference>
<name>A0A2W7NNI8_9BACT</name>
<proteinExistence type="inferred from homology"/>
<dbReference type="Pfam" id="PF00588">
    <property type="entry name" value="SpoU_methylase"/>
    <property type="match status" value="1"/>
</dbReference>
<dbReference type="Pfam" id="PF22435">
    <property type="entry name" value="MRM3-like_sub_bind"/>
    <property type="match status" value="1"/>
</dbReference>
<dbReference type="GO" id="GO:0008173">
    <property type="term" value="F:RNA methyltransferase activity"/>
    <property type="evidence" value="ECO:0007669"/>
    <property type="project" value="InterPro"/>
</dbReference>
<dbReference type="GO" id="GO:0006396">
    <property type="term" value="P:RNA processing"/>
    <property type="evidence" value="ECO:0007669"/>
    <property type="project" value="InterPro"/>
</dbReference>
<keyword evidence="2 6" id="KW-0489">Methyltransferase</keyword>
<gene>
    <name evidence="6" type="ORF">LX69_01194</name>
</gene>
<evidence type="ECO:0000259" key="5">
    <source>
        <dbReference type="Pfam" id="PF22435"/>
    </source>
</evidence>
<dbReference type="EMBL" id="QKZK01000007">
    <property type="protein sequence ID" value="PZX18154.1"/>
    <property type="molecule type" value="Genomic_DNA"/>
</dbReference>
<keyword evidence="3 6" id="KW-0808">Transferase</keyword>
<dbReference type="GO" id="GO:0032259">
    <property type="term" value="P:methylation"/>
    <property type="evidence" value="ECO:0007669"/>
    <property type="project" value="UniProtKB-KW"/>
</dbReference>
<dbReference type="PANTHER" id="PTHR43191:SF2">
    <property type="entry name" value="RRNA METHYLTRANSFERASE 3, MITOCHONDRIAL"/>
    <property type="match status" value="1"/>
</dbReference>
<sequence>MHPNEFGMLSKNKIKLINSLTHSKYRQQEGLYIAEGTKLTETLLDAQRPIATIIATPQWLSAHTLPPSIEIVEADESEMKKITQLSTPSPVMALARIPTNQSTPNTPEGQLWLGLDNIRDPGNMGTIIRLAQWFGIDAIICNKGTVDCYNPKVVQATMGAIAHVNIHYTALNAFIATHQSEQWPVYGTFLEGRNLFQESLSASGMIVLGNEGQGISDEVAKEINKKILIPDFSGEGQKPESLNVSVAAAIVCAEFRRRTLG</sequence>
<comment type="caution">
    <text evidence="6">The sequence shown here is derived from an EMBL/GenBank/DDBJ whole genome shotgun (WGS) entry which is preliminary data.</text>
</comment>